<evidence type="ECO:0000313" key="1">
    <source>
        <dbReference type="EMBL" id="EMZ27324.1"/>
    </source>
</evidence>
<accession>N2AS26</accession>
<proteinExistence type="predicted"/>
<dbReference type="HOGENOM" id="CLU_2537522_0_0_9"/>
<dbReference type="AlphaFoldDB" id="N2AS26"/>
<name>N2AS26_9FIRM</name>
<keyword evidence="2" id="KW-1185">Reference proteome</keyword>
<gene>
    <name evidence="1" type="ORF">C823_02448</name>
</gene>
<comment type="caution">
    <text evidence="1">The sequence shown here is derived from an EMBL/GenBank/DDBJ whole genome shotgun (WGS) entry which is preliminary data.</text>
</comment>
<dbReference type="STRING" id="1235802.C823_02448"/>
<dbReference type="PATRIC" id="fig|1235802.3.peg.2590"/>
<dbReference type="EMBL" id="AQFT01000072">
    <property type="protein sequence ID" value="EMZ27324.1"/>
    <property type="molecule type" value="Genomic_DNA"/>
</dbReference>
<reference evidence="1 2" key="1">
    <citation type="journal article" date="2014" name="Genome Announc.">
        <title>Draft genome sequences of the altered schaedler flora, a defined bacterial community from gnotobiotic mice.</title>
        <authorList>
            <person name="Wannemuehler M.J."/>
            <person name="Overstreet A.M."/>
            <person name="Ward D.V."/>
            <person name="Phillips G.J."/>
        </authorList>
    </citation>
    <scope>NUCLEOTIDE SEQUENCE [LARGE SCALE GENOMIC DNA]</scope>
    <source>
        <strain evidence="1 2">ASF492</strain>
    </source>
</reference>
<protein>
    <submittedName>
        <fullName evidence="1">Uncharacterized protein</fullName>
    </submittedName>
</protein>
<dbReference type="OrthoDB" id="9895919at2"/>
<dbReference type="Proteomes" id="UP000012589">
    <property type="component" value="Unassembled WGS sequence"/>
</dbReference>
<sequence length="83" mass="9438">MFACGTYEYGLKTGDLPEKEMVKIFEKALSKIAGEINDSRIPKKRKLKKMTGPFGGRVIEELFRTLPGEKVFIKKYAPGENRL</sequence>
<evidence type="ECO:0000313" key="2">
    <source>
        <dbReference type="Proteomes" id="UP000012589"/>
    </source>
</evidence>
<organism evidence="1 2">
    <name type="scientific">Eubacterium plexicaudatum ASF492</name>
    <dbReference type="NCBI Taxonomy" id="1235802"/>
    <lineage>
        <taxon>Bacteria</taxon>
        <taxon>Bacillati</taxon>
        <taxon>Bacillota</taxon>
        <taxon>Clostridia</taxon>
        <taxon>Eubacteriales</taxon>
        <taxon>Eubacteriaceae</taxon>
        <taxon>Eubacterium</taxon>
    </lineage>
</organism>